<dbReference type="InterPro" id="IPR018076">
    <property type="entry name" value="T2SS_GspF_dom"/>
</dbReference>
<evidence type="ECO:0000256" key="1">
    <source>
        <dbReference type="ARBA" id="ARBA00004651"/>
    </source>
</evidence>
<dbReference type="GO" id="GO:0005886">
    <property type="term" value="C:plasma membrane"/>
    <property type="evidence" value="ECO:0007669"/>
    <property type="project" value="UniProtKB-SubCell"/>
</dbReference>
<protein>
    <submittedName>
        <fullName evidence="8">Tight adherence protein B</fullName>
    </submittedName>
</protein>
<reference evidence="8 9" key="1">
    <citation type="submission" date="2020-08" db="EMBL/GenBank/DDBJ databases">
        <title>Genomic Encyclopedia of Type Strains, Phase IV (KMG-IV): sequencing the most valuable type-strain genomes for metagenomic binning, comparative biology and taxonomic classification.</title>
        <authorList>
            <person name="Goeker M."/>
        </authorList>
    </citation>
    <scope>NUCLEOTIDE SEQUENCE [LARGE SCALE GENOMIC DNA]</scope>
    <source>
        <strain evidence="8 9">DSM 24661</strain>
    </source>
</reference>
<feature type="transmembrane region" description="Helical" evidence="6">
    <location>
        <begin position="60"/>
        <end position="84"/>
    </location>
</feature>
<feature type="domain" description="Type II secretion system protein GspF" evidence="7">
    <location>
        <begin position="130"/>
        <end position="252"/>
    </location>
</feature>
<keyword evidence="2" id="KW-1003">Cell membrane</keyword>
<feature type="transmembrane region" description="Helical" evidence="6">
    <location>
        <begin position="231"/>
        <end position="254"/>
    </location>
</feature>
<dbReference type="Pfam" id="PF00482">
    <property type="entry name" value="T2SSF"/>
    <property type="match status" value="1"/>
</dbReference>
<dbReference type="PANTHER" id="PTHR35007">
    <property type="entry name" value="INTEGRAL MEMBRANE PROTEIN-RELATED"/>
    <property type="match status" value="1"/>
</dbReference>
<dbReference type="EMBL" id="JACHFH010000001">
    <property type="protein sequence ID" value="MBB5335084.1"/>
    <property type="molecule type" value="Genomic_DNA"/>
</dbReference>
<name>A0A840UQH9_9FIRM</name>
<feature type="transmembrane region" description="Helical" evidence="6">
    <location>
        <begin position="266"/>
        <end position="286"/>
    </location>
</feature>
<evidence type="ECO:0000313" key="9">
    <source>
        <dbReference type="Proteomes" id="UP000559117"/>
    </source>
</evidence>
<dbReference type="PANTHER" id="PTHR35007:SF1">
    <property type="entry name" value="PILUS ASSEMBLY PROTEIN"/>
    <property type="match status" value="1"/>
</dbReference>
<evidence type="ECO:0000256" key="6">
    <source>
        <dbReference type="SAM" id="Phobius"/>
    </source>
</evidence>
<keyword evidence="9" id="KW-1185">Reference proteome</keyword>
<dbReference type="Gene3D" id="1.20.81.30">
    <property type="entry name" value="Type II secretion system (T2SS), domain F"/>
    <property type="match status" value="1"/>
</dbReference>
<keyword evidence="5 6" id="KW-0472">Membrane</keyword>
<evidence type="ECO:0000256" key="4">
    <source>
        <dbReference type="ARBA" id="ARBA00022989"/>
    </source>
</evidence>
<evidence type="ECO:0000256" key="3">
    <source>
        <dbReference type="ARBA" id="ARBA00022692"/>
    </source>
</evidence>
<dbReference type="RefSeq" id="WP_183858897.1">
    <property type="nucleotide sequence ID" value="NZ_JACHFH010000001.1"/>
</dbReference>
<keyword evidence="4 6" id="KW-1133">Transmembrane helix</keyword>
<dbReference type="Proteomes" id="UP000559117">
    <property type="component" value="Unassembled WGS sequence"/>
</dbReference>
<evidence type="ECO:0000313" key="8">
    <source>
        <dbReference type="EMBL" id="MBB5335084.1"/>
    </source>
</evidence>
<accession>A0A840UQH9</accession>
<organism evidence="8 9">
    <name type="scientific">Pectinatus brassicae</name>
    <dbReference type="NCBI Taxonomy" id="862415"/>
    <lineage>
        <taxon>Bacteria</taxon>
        <taxon>Bacillati</taxon>
        <taxon>Bacillota</taxon>
        <taxon>Negativicutes</taxon>
        <taxon>Selenomonadales</taxon>
        <taxon>Selenomonadaceae</taxon>
        <taxon>Pectinatus</taxon>
    </lineage>
</organism>
<keyword evidence="3 6" id="KW-0812">Transmembrane</keyword>
<gene>
    <name evidence="8" type="ORF">HNR32_000184</name>
</gene>
<proteinExistence type="predicted"/>
<dbReference type="AlphaFoldDB" id="A0A840UQH9"/>
<evidence type="ECO:0000259" key="7">
    <source>
        <dbReference type="Pfam" id="PF00482"/>
    </source>
</evidence>
<evidence type="ECO:0000256" key="5">
    <source>
        <dbReference type="ARBA" id="ARBA00023136"/>
    </source>
</evidence>
<comment type="subcellular location">
    <subcellularLocation>
        <location evidence="1">Cell membrane</location>
        <topology evidence="1">Multi-pass membrane protein</topology>
    </subcellularLocation>
</comment>
<dbReference type="InterPro" id="IPR042094">
    <property type="entry name" value="T2SS_GspF_sf"/>
</dbReference>
<comment type="caution">
    <text evidence="8">The sequence shown here is derived from an EMBL/GenBank/DDBJ whole genome shotgun (WGS) entry which is preliminary data.</text>
</comment>
<feature type="transmembrane region" description="Helical" evidence="6">
    <location>
        <begin position="90"/>
        <end position="108"/>
    </location>
</feature>
<sequence length="294" mass="33194">MKNTHIVVKERVQDYLADRPVATMKQEKQKKWRKYLQKLAKVLEQVRQTKKFDYLMQRAGIPLTGGEIVAFTLIVGFLAAVFVMLITLRWQWSIISFCIAVILIVLYIKIKITRRLHAFTEQMGDTLLMISDAIRVGFSFMQAIDFVAKEMEAPIGEEFSKVIAETHIGTPLETALNNMAKRVKSDDFDLMVAAVLIQRQVGGNLAYILDTISATIMSRIRMKREVKTLTAQGRLSGVVLALLPIFLAVILYIINPQYLQPLLTTPTGHMAIGGALISELVGFWVIQRIVDIDV</sequence>
<evidence type="ECO:0000256" key="2">
    <source>
        <dbReference type="ARBA" id="ARBA00022475"/>
    </source>
</evidence>